<dbReference type="Proteomes" id="UP001217089">
    <property type="component" value="Unassembled WGS sequence"/>
</dbReference>
<reference evidence="1 2" key="1">
    <citation type="submission" date="2022-12" db="EMBL/GenBank/DDBJ databases">
        <title>Chromosome-level genome of Tegillarca granosa.</title>
        <authorList>
            <person name="Kim J."/>
        </authorList>
    </citation>
    <scope>NUCLEOTIDE SEQUENCE [LARGE SCALE GENOMIC DNA]</scope>
    <source>
        <strain evidence="1">Teg-2019</strain>
        <tissue evidence="1">Adductor muscle</tissue>
    </source>
</reference>
<organism evidence="1 2">
    <name type="scientific">Tegillarca granosa</name>
    <name type="common">Malaysian cockle</name>
    <name type="synonym">Anadara granosa</name>
    <dbReference type="NCBI Taxonomy" id="220873"/>
    <lineage>
        <taxon>Eukaryota</taxon>
        <taxon>Metazoa</taxon>
        <taxon>Spiralia</taxon>
        <taxon>Lophotrochozoa</taxon>
        <taxon>Mollusca</taxon>
        <taxon>Bivalvia</taxon>
        <taxon>Autobranchia</taxon>
        <taxon>Pteriomorphia</taxon>
        <taxon>Arcoida</taxon>
        <taxon>Arcoidea</taxon>
        <taxon>Arcidae</taxon>
        <taxon>Tegillarca</taxon>
    </lineage>
</organism>
<gene>
    <name evidence="1" type="ORF">KUTeg_021007</name>
</gene>
<dbReference type="EMBL" id="JARBDR010000918">
    <property type="protein sequence ID" value="KAJ8302020.1"/>
    <property type="molecule type" value="Genomic_DNA"/>
</dbReference>
<name>A0ABQ9EEU2_TEGGR</name>
<protein>
    <submittedName>
        <fullName evidence="1">Uncharacterized protein</fullName>
    </submittedName>
</protein>
<comment type="caution">
    <text evidence="1">The sequence shown here is derived from an EMBL/GenBank/DDBJ whole genome shotgun (WGS) entry which is preliminary data.</text>
</comment>
<accession>A0ABQ9EEU2</accession>
<proteinExistence type="predicted"/>
<sequence length="95" mass="10796">MLPITTVNIVKVPFRIETLSDSVYYNCIQKDGDLREDAGPQKLQTKQSQPVCFISTSKKKKDGLVVEVDSIETKSQELKRLEEHFANTDPKAQKE</sequence>
<keyword evidence="2" id="KW-1185">Reference proteome</keyword>
<evidence type="ECO:0000313" key="1">
    <source>
        <dbReference type="EMBL" id="KAJ8302020.1"/>
    </source>
</evidence>
<evidence type="ECO:0000313" key="2">
    <source>
        <dbReference type="Proteomes" id="UP001217089"/>
    </source>
</evidence>